<keyword evidence="1" id="KW-1133">Transmembrane helix</keyword>
<organism evidence="2 3">
    <name type="scientific">Phytophthora lilii</name>
    <dbReference type="NCBI Taxonomy" id="2077276"/>
    <lineage>
        <taxon>Eukaryota</taxon>
        <taxon>Sar</taxon>
        <taxon>Stramenopiles</taxon>
        <taxon>Oomycota</taxon>
        <taxon>Peronosporomycetes</taxon>
        <taxon>Peronosporales</taxon>
        <taxon>Peronosporaceae</taxon>
        <taxon>Phytophthora</taxon>
    </lineage>
</organism>
<evidence type="ECO:0000256" key="1">
    <source>
        <dbReference type="SAM" id="Phobius"/>
    </source>
</evidence>
<evidence type="ECO:0000313" key="3">
    <source>
        <dbReference type="Proteomes" id="UP001165083"/>
    </source>
</evidence>
<proteinExistence type="predicted"/>
<name>A0A9W6WPK5_9STRA</name>
<feature type="transmembrane region" description="Helical" evidence="1">
    <location>
        <begin position="79"/>
        <end position="98"/>
    </location>
</feature>
<accession>A0A9W6WPK5</accession>
<evidence type="ECO:0000313" key="2">
    <source>
        <dbReference type="EMBL" id="GMF11707.1"/>
    </source>
</evidence>
<sequence length="401" mass="45136">MRTTFYNYEALEVVVLTRGRRCADNVDNENVSASSCNGTKTCTTVFVDDYRYERDIVQTNLVDWYGIISILRGSAQAYVWIRVALLIYGAYVVAGQSVGEKVRLSSRLTATVLIVLKIPFQVIVYSSMFPVFCYVFALFLDSSFMDIFLDSYWASVGGAVNFELVPFLVSTAVQMRNVWLIALVATFFVICVRNTRDHGNDGMLGIQGLVFCFTSSLSIMGPYKNFAFRNMNNVSTFRIGEGGQIMDVALSFSPSGWSLALSSPTADMISAHPRMPSQKQSWSIRSSTRFRDVAGKRTFRQDSLCSMQYRTVQSCSILQLINTAMITDPLNLFWLRVVGVRLYFYEIQSQLIGNRRPSFNIILPYHESEMEEHTGLSLDEFQVVDSANSLDVPLSILLQCG</sequence>
<dbReference type="EMBL" id="BSXW01000085">
    <property type="protein sequence ID" value="GMF11707.1"/>
    <property type="molecule type" value="Genomic_DNA"/>
</dbReference>
<keyword evidence="3" id="KW-1185">Reference proteome</keyword>
<keyword evidence="1" id="KW-0472">Membrane</keyword>
<dbReference type="OrthoDB" id="68488at2759"/>
<feature type="transmembrane region" description="Helical" evidence="1">
    <location>
        <begin position="175"/>
        <end position="192"/>
    </location>
</feature>
<dbReference type="Proteomes" id="UP001165083">
    <property type="component" value="Unassembled WGS sequence"/>
</dbReference>
<reference evidence="2" key="1">
    <citation type="submission" date="2023-04" db="EMBL/GenBank/DDBJ databases">
        <title>Phytophthora lilii NBRC 32176.</title>
        <authorList>
            <person name="Ichikawa N."/>
            <person name="Sato H."/>
            <person name="Tonouchi N."/>
        </authorList>
    </citation>
    <scope>NUCLEOTIDE SEQUENCE</scope>
    <source>
        <strain evidence="2">NBRC 32176</strain>
    </source>
</reference>
<gene>
    <name evidence="2" type="ORF">Plil01_000238400</name>
</gene>
<protein>
    <submittedName>
        <fullName evidence="2">Unnamed protein product</fullName>
    </submittedName>
</protein>
<feature type="transmembrane region" description="Helical" evidence="1">
    <location>
        <begin position="152"/>
        <end position="169"/>
    </location>
</feature>
<comment type="caution">
    <text evidence="2">The sequence shown here is derived from an EMBL/GenBank/DDBJ whole genome shotgun (WGS) entry which is preliminary data.</text>
</comment>
<keyword evidence="1" id="KW-0812">Transmembrane</keyword>
<feature type="transmembrane region" description="Helical" evidence="1">
    <location>
        <begin position="204"/>
        <end position="223"/>
    </location>
</feature>
<feature type="transmembrane region" description="Helical" evidence="1">
    <location>
        <begin position="118"/>
        <end position="140"/>
    </location>
</feature>
<dbReference type="AlphaFoldDB" id="A0A9W6WPK5"/>